<dbReference type="GO" id="GO:0016779">
    <property type="term" value="F:nucleotidyltransferase activity"/>
    <property type="evidence" value="ECO:0007669"/>
    <property type="project" value="UniProtKB-KW"/>
</dbReference>
<dbReference type="Proteomes" id="UP000198825">
    <property type="component" value="Chromosome I"/>
</dbReference>
<evidence type="ECO:0000259" key="1">
    <source>
        <dbReference type="Pfam" id="PF01467"/>
    </source>
</evidence>
<evidence type="ECO:0000313" key="3">
    <source>
        <dbReference type="Proteomes" id="UP000198825"/>
    </source>
</evidence>
<proteinExistence type="predicted"/>
<gene>
    <name evidence="2" type="ORF">SAMN04488544_3957</name>
</gene>
<dbReference type="Gene3D" id="3.40.50.620">
    <property type="entry name" value="HUPs"/>
    <property type="match status" value="1"/>
</dbReference>
<dbReference type="SUPFAM" id="SSF52374">
    <property type="entry name" value="Nucleotidylyl transferase"/>
    <property type="match status" value="1"/>
</dbReference>
<dbReference type="OrthoDB" id="9815825at2"/>
<protein>
    <submittedName>
        <fullName evidence="2">Cytidylyltransferase-like</fullName>
    </submittedName>
</protein>
<accession>A0A1H2NFR8</accession>
<evidence type="ECO:0000313" key="2">
    <source>
        <dbReference type="EMBL" id="SDV04337.1"/>
    </source>
</evidence>
<keyword evidence="3" id="KW-1185">Reference proteome</keyword>
<dbReference type="STRING" id="546874.SAMN04488544_3957"/>
<dbReference type="Pfam" id="PF01467">
    <property type="entry name" value="CTP_transf_like"/>
    <property type="match status" value="1"/>
</dbReference>
<dbReference type="EMBL" id="LT629799">
    <property type="protein sequence ID" value="SDV04337.1"/>
    <property type="molecule type" value="Genomic_DNA"/>
</dbReference>
<organism evidence="2 3">
    <name type="scientific">Microlunatus sagamiharensis</name>
    <dbReference type="NCBI Taxonomy" id="546874"/>
    <lineage>
        <taxon>Bacteria</taxon>
        <taxon>Bacillati</taxon>
        <taxon>Actinomycetota</taxon>
        <taxon>Actinomycetes</taxon>
        <taxon>Propionibacteriales</taxon>
        <taxon>Propionibacteriaceae</taxon>
        <taxon>Microlunatus</taxon>
    </lineage>
</organism>
<dbReference type="RefSeq" id="WP_157720104.1">
    <property type="nucleotide sequence ID" value="NZ_LT629799.1"/>
</dbReference>
<dbReference type="InterPro" id="IPR004821">
    <property type="entry name" value="Cyt_trans-like"/>
</dbReference>
<dbReference type="InterPro" id="IPR014729">
    <property type="entry name" value="Rossmann-like_a/b/a_fold"/>
</dbReference>
<keyword evidence="2" id="KW-0808">Transferase</keyword>
<reference evidence="3" key="1">
    <citation type="submission" date="2016-10" db="EMBL/GenBank/DDBJ databases">
        <authorList>
            <person name="Varghese N."/>
            <person name="Submissions S."/>
        </authorList>
    </citation>
    <scope>NUCLEOTIDE SEQUENCE [LARGE SCALE GENOMIC DNA]</scope>
    <source>
        <strain evidence="3">DSM 21743</strain>
    </source>
</reference>
<sequence length="123" mass="12935">MSVGYLPHSFDLFNVAHLHLVASARERCERLVLGVLDDDEVRARTGRPAVVPLAERLEIASAVRGVDEVVVHAAGQVPDGAVVLVAEDEAEGWPGSTALPAPRRSASAVLGHALRSVQSEAVA</sequence>
<feature type="domain" description="Cytidyltransferase-like" evidence="1">
    <location>
        <begin position="9"/>
        <end position="73"/>
    </location>
</feature>
<keyword evidence="2" id="KW-0548">Nucleotidyltransferase</keyword>
<dbReference type="AlphaFoldDB" id="A0A1H2NFR8"/>
<name>A0A1H2NFR8_9ACTN</name>